<evidence type="ECO:0000256" key="1">
    <source>
        <dbReference type="ARBA" id="ARBA00009481"/>
    </source>
</evidence>
<accession>A0ABW6BPQ9</accession>
<evidence type="ECO:0000256" key="2">
    <source>
        <dbReference type="ARBA" id="ARBA00022676"/>
    </source>
</evidence>
<dbReference type="EC" id="2.4.-.-" evidence="6"/>
<dbReference type="Pfam" id="PF13439">
    <property type="entry name" value="Glyco_transf_4"/>
    <property type="match status" value="1"/>
</dbReference>
<comment type="caution">
    <text evidence="6">The sequence shown here is derived from an EMBL/GenBank/DDBJ whole genome shotgun (WGS) entry which is preliminary data.</text>
</comment>
<dbReference type="Gene3D" id="3.40.50.2000">
    <property type="entry name" value="Glycogen Phosphorylase B"/>
    <property type="match status" value="2"/>
</dbReference>
<reference evidence="7" key="1">
    <citation type="journal article" date="2019" name="Int. J. Syst. Evol. Microbiol.">
        <title>The Global Catalogue of Microorganisms (GCM) 10K type strain sequencing project: providing services to taxonomists for standard genome sequencing and annotation.</title>
        <authorList>
            <consortium name="The Broad Institute Genomics Platform"/>
            <consortium name="The Broad Institute Genome Sequencing Center for Infectious Disease"/>
            <person name="Wu L."/>
            <person name="Ma J."/>
        </authorList>
    </citation>
    <scope>NUCLEOTIDE SEQUENCE [LARGE SCALE GENOMIC DNA]</scope>
    <source>
        <strain evidence="7">KCTC 23984</strain>
    </source>
</reference>
<organism evidence="6 7">
    <name type="scientific">Pontibacter toksunensis</name>
    <dbReference type="NCBI Taxonomy" id="1332631"/>
    <lineage>
        <taxon>Bacteria</taxon>
        <taxon>Pseudomonadati</taxon>
        <taxon>Bacteroidota</taxon>
        <taxon>Cytophagia</taxon>
        <taxon>Cytophagales</taxon>
        <taxon>Hymenobacteraceae</taxon>
        <taxon>Pontibacter</taxon>
    </lineage>
</organism>
<dbReference type="RefSeq" id="WP_377480146.1">
    <property type="nucleotide sequence ID" value="NZ_JBHUOX010000001.1"/>
</dbReference>
<dbReference type="PANTHER" id="PTHR12526">
    <property type="entry name" value="GLYCOSYLTRANSFERASE"/>
    <property type="match status" value="1"/>
</dbReference>
<feature type="domain" description="Glycosyl transferase family 1" evidence="4">
    <location>
        <begin position="181"/>
        <end position="337"/>
    </location>
</feature>
<dbReference type="PANTHER" id="PTHR12526:SF640">
    <property type="entry name" value="COLANIC ACID BIOSYNTHESIS GLYCOSYLTRANSFERASE WCAL-RELATED"/>
    <property type="match status" value="1"/>
</dbReference>
<keyword evidence="3 6" id="KW-0808">Transferase</keyword>
<proteinExistence type="inferred from homology"/>
<keyword evidence="7" id="KW-1185">Reference proteome</keyword>
<sequence>MKVIFTYLTSFLGHGGIEKFNKSFIRAVDAHIDEISLEVISAYDTSSDSNYIKEAAFRGYRGKRASYIFGILKKIFSADVLIIGHINLAIVGLAAKMINPNIKLILITHGIDVWYDLSWAKKKLLNSTDVILSVSSFTKQKLMTKHQIIGTKIILFPNTLDPFFFFPTEFLKPAYLLQRYHIFDRQPVILSLCRLSSKEGYKGYDTVIKALPLVIAVYPDIKYVIVGKYDQQEYERVTMLAKQVGVFDNLLLTGFVPDEELTDHYLLSDLFVMPSREEGFGIVYIEAMACGLPVVAGNVDGSVDALDHGNLGTLVDPTDHDAIATAILQNLAHKMNHEEKIDLQRRVISKFGFSKFTARLTDIIKELKEREHVRH</sequence>
<protein>
    <submittedName>
        <fullName evidence="6">Glycosyltransferase family 4 protein</fullName>
        <ecNumber evidence="6">2.4.-.-</ecNumber>
    </submittedName>
</protein>
<dbReference type="InterPro" id="IPR001296">
    <property type="entry name" value="Glyco_trans_1"/>
</dbReference>
<evidence type="ECO:0000256" key="3">
    <source>
        <dbReference type="ARBA" id="ARBA00022679"/>
    </source>
</evidence>
<evidence type="ECO:0000313" key="7">
    <source>
        <dbReference type="Proteomes" id="UP001597641"/>
    </source>
</evidence>
<feature type="domain" description="Glycosyltransferase subfamily 4-like N-terminal" evidence="5">
    <location>
        <begin position="60"/>
        <end position="162"/>
    </location>
</feature>
<comment type="similarity">
    <text evidence="1">Belongs to the glycosyltransferase group 1 family. Glycosyltransferase 4 subfamily.</text>
</comment>
<dbReference type="CDD" id="cd03801">
    <property type="entry name" value="GT4_PimA-like"/>
    <property type="match status" value="1"/>
</dbReference>
<dbReference type="SUPFAM" id="SSF53756">
    <property type="entry name" value="UDP-Glycosyltransferase/glycogen phosphorylase"/>
    <property type="match status" value="1"/>
</dbReference>
<dbReference type="GO" id="GO:0016757">
    <property type="term" value="F:glycosyltransferase activity"/>
    <property type="evidence" value="ECO:0007669"/>
    <property type="project" value="UniProtKB-KW"/>
</dbReference>
<dbReference type="InterPro" id="IPR028098">
    <property type="entry name" value="Glyco_trans_4-like_N"/>
</dbReference>
<dbReference type="EMBL" id="JBHUOX010000001">
    <property type="protein sequence ID" value="MFD2999136.1"/>
    <property type="molecule type" value="Genomic_DNA"/>
</dbReference>
<evidence type="ECO:0000259" key="5">
    <source>
        <dbReference type="Pfam" id="PF13439"/>
    </source>
</evidence>
<evidence type="ECO:0000259" key="4">
    <source>
        <dbReference type="Pfam" id="PF00534"/>
    </source>
</evidence>
<dbReference type="Pfam" id="PF00534">
    <property type="entry name" value="Glycos_transf_1"/>
    <property type="match status" value="1"/>
</dbReference>
<dbReference type="Proteomes" id="UP001597641">
    <property type="component" value="Unassembled WGS sequence"/>
</dbReference>
<keyword evidence="2 6" id="KW-0328">Glycosyltransferase</keyword>
<gene>
    <name evidence="6" type="ORF">ACFS7Z_02100</name>
</gene>
<name>A0ABW6BPQ9_9BACT</name>
<evidence type="ECO:0000313" key="6">
    <source>
        <dbReference type="EMBL" id="MFD2999136.1"/>
    </source>
</evidence>